<dbReference type="PANTHER" id="PTHR33705:SF2">
    <property type="entry name" value="PHOSPHOCARRIER PROTEIN NPR"/>
    <property type="match status" value="1"/>
</dbReference>
<dbReference type="GO" id="GO:0009401">
    <property type="term" value="P:phosphoenolpyruvate-dependent sugar phosphotransferase system"/>
    <property type="evidence" value="ECO:0007669"/>
    <property type="project" value="UniProtKB-KW"/>
</dbReference>
<keyword evidence="3" id="KW-0963">Cytoplasm</keyword>
<comment type="similarity">
    <text evidence="2">Belongs to the HPr family.</text>
</comment>
<dbReference type="InterPro" id="IPR035895">
    <property type="entry name" value="HPr-like_sf"/>
</dbReference>
<comment type="subcellular location">
    <subcellularLocation>
        <location evidence="1">Cytoplasm</location>
    </subcellularLocation>
</comment>
<sequence length="90" mass="9542">MSLSQTLEIKNQRGLHARAAAKFVKTAAEYDCTNIKVTKGGQEVCGNSIMGLLMLAASIGTSIEVTTQGPKEEQALSAIAQLVNDKFGED</sequence>
<dbReference type="PRINTS" id="PR00107">
    <property type="entry name" value="PHOSPHOCPHPR"/>
</dbReference>
<dbReference type="InterPro" id="IPR050399">
    <property type="entry name" value="HPr"/>
</dbReference>
<dbReference type="OrthoDB" id="9798965at2"/>
<name>A0A1C3RLP9_9PROT</name>
<dbReference type="Gene3D" id="3.30.1340.10">
    <property type="entry name" value="HPr-like"/>
    <property type="match status" value="1"/>
</dbReference>
<dbReference type="GO" id="GO:0016740">
    <property type="term" value="F:transferase activity"/>
    <property type="evidence" value="ECO:0007669"/>
    <property type="project" value="UniProtKB-KW"/>
</dbReference>
<dbReference type="PROSITE" id="PS51350">
    <property type="entry name" value="PTS_HPR_DOM"/>
    <property type="match status" value="1"/>
</dbReference>
<evidence type="ECO:0000259" key="5">
    <source>
        <dbReference type="PROSITE" id="PS51350"/>
    </source>
</evidence>
<dbReference type="Proteomes" id="UP000231658">
    <property type="component" value="Unassembled WGS sequence"/>
</dbReference>
<dbReference type="Pfam" id="PF00381">
    <property type="entry name" value="PTS-HPr"/>
    <property type="match status" value="1"/>
</dbReference>
<keyword evidence="6" id="KW-0808">Transferase</keyword>
<protein>
    <submittedName>
        <fullName evidence="6">Phosphohistidinoprotein-hexose phosphotransferase component of N-regulated PTS system (Npr)</fullName>
    </submittedName>
</protein>
<accession>A0A1C3RLP9</accession>
<evidence type="ECO:0000256" key="2">
    <source>
        <dbReference type="ARBA" id="ARBA00010736"/>
    </source>
</evidence>
<evidence type="ECO:0000313" key="7">
    <source>
        <dbReference type="Proteomes" id="UP000231658"/>
    </source>
</evidence>
<organism evidence="6 7">
    <name type="scientific">Candidatus Terasakiella magnetica</name>
    <dbReference type="NCBI Taxonomy" id="1867952"/>
    <lineage>
        <taxon>Bacteria</taxon>
        <taxon>Pseudomonadati</taxon>
        <taxon>Pseudomonadota</taxon>
        <taxon>Alphaproteobacteria</taxon>
        <taxon>Rhodospirillales</taxon>
        <taxon>Terasakiellaceae</taxon>
        <taxon>Terasakiella</taxon>
    </lineage>
</organism>
<dbReference type="PANTHER" id="PTHR33705">
    <property type="entry name" value="PHOSPHOCARRIER PROTEIN HPR"/>
    <property type="match status" value="1"/>
</dbReference>
<dbReference type="PROSITE" id="PS00369">
    <property type="entry name" value="PTS_HPR_HIS"/>
    <property type="match status" value="1"/>
</dbReference>
<dbReference type="EMBL" id="FLYE01000048">
    <property type="protein sequence ID" value="SCA58230.1"/>
    <property type="molecule type" value="Genomic_DNA"/>
</dbReference>
<evidence type="ECO:0000256" key="3">
    <source>
        <dbReference type="ARBA" id="ARBA00022490"/>
    </source>
</evidence>
<dbReference type="NCBIfam" id="TIGR01003">
    <property type="entry name" value="PTS_HPr_family"/>
    <property type="match status" value="1"/>
</dbReference>
<dbReference type="InterPro" id="IPR000032">
    <property type="entry name" value="HPr-like"/>
</dbReference>
<keyword evidence="4" id="KW-0598">Phosphotransferase system</keyword>
<dbReference type="STRING" id="1867952.MTBPR1_90077"/>
<evidence type="ECO:0000256" key="1">
    <source>
        <dbReference type="ARBA" id="ARBA00004496"/>
    </source>
</evidence>
<proteinExistence type="inferred from homology"/>
<dbReference type="RefSeq" id="WP_069190233.1">
    <property type="nucleotide sequence ID" value="NZ_FLYE01000048.1"/>
</dbReference>
<dbReference type="InterPro" id="IPR002114">
    <property type="entry name" value="PTS_HPr_Ser_P_site"/>
</dbReference>
<dbReference type="PROSITE" id="PS00589">
    <property type="entry name" value="PTS_HPR_SER"/>
    <property type="match status" value="1"/>
</dbReference>
<dbReference type="InterPro" id="IPR001020">
    <property type="entry name" value="PTS_HPr_His_P_site"/>
</dbReference>
<evidence type="ECO:0000256" key="4">
    <source>
        <dbReference type="ARBA" id="ARBA00022683"/>
    </source>
</evidence>
<feature type="domain" description="HPr" evidence="5">
    <location>
        <begin position="2"/>
        <end position="90"/>
    </location>
</feature>
<dbReference type="AlphaFoldDB" id="A0A1C3RLP9"/>
<dbReference type="GO" id="GO:0005737">
    <property type="term" value="C:cytoplasm"/>
    <property type="evidence" value="ECO:0007669"/>
    <property type="project" value="UniProtKB-SubCell"/>
</dbReference>
<gene>
    <name evidence="6" type="primary">npr</name>
    <name evidence="6" type="ORF">MTBPR1_90077</name>
</gene>
<evidence type="ECO:0000313" key="6">
    <source>
        <dbReference type="EMBL" id="SCA58230.1"/>
    </source>
</evidence>
<dbReference type="SUPFAM" id="SSF55594">
    <property type="entry name" value="HPr-like"/>
    <property type="match status" value="1"/>
</dbReference>
<keyword evidence="7" id="KW-1185">Reference proteome</keyword>
<reference evidence="6 7" key="1">
    <citation type="submission" date="2016-07" db="EMBL/GenBank/DDBJ databases">
        <authorList>
            <person name="Lefevre C.T."/>
        </authorList>
    </citation>
    <scope>NUCLEOTIDE SEQUENCE [LARGE SCALE GENOMIC DNA]</scope>
    <source>
        <strain evidence="6">PR1</strain>
    </source>
</reference>